<keyword evidence="1" id="KW-0472">Membrane</keyword>
<sequence>MRRCGAPLRLCWRGLRALVLLLAGLLVVAWLVVHWAILPRVDGMRPWLEREATKVLGVPLRIGSLKAESGGWMPALELRDVQLLDRTGPGAREALRLPRVTAVLSVQSLFVWEPRFAQLLIDAPEVEIRRDRTGRIFIAGLDVEGAEKTEASGAGDAWEDWLFSQPELWVRNGRLRWLDERRADKQGHPPAALELDGVNLLLRNGLQRHQFRLDATPPAAWGERFSLRGQFRQQLLKRPGDLSHWRGELFMDLPRTDLRELRRHVDLPFDLREGDGAVRAWVDVQAGQPAAATVDLGLRAVRLRLLDGAPELQLDQIEGRVELSRVKDKLSLQARRLGFVSGDGIVWPRSDWGVSLQMAPAKGQASPEVLGGEVNAQRLDFALMAQIAQRLPLGERSHHLLASLQPEGVLTELHGSWLGPLDAPRQYRVAARLEGLALTAGTPARPGALGRPGVRGASLQLEATEQGGQAQLAVRDGRVELPGLFEDPLLPIAELQTHLHWRLPQPGDKQGAYEFALQDLRLQTPDARGEFELRWHRARDATGPGTIDLSGHLDGLAATRVARYMPLSLPATRSYLSRALLAGDADGVSVRLKGPLADFPYTAPGSAGVFRVATQARGVSLAYVPPAPDGTPSSWPPFERIDGELVFERDGMQIRNARARMLGYEVSGVNGGIAHFGAKAQLQLDGQGKGQLADLLRFVRSSPLDGWLSHALGQAVASGPSTLKLGVQIPLWEGSPHGTVKGQVQLAGVELRLRPDVPHLSDARARIDFDERSVQLSGGGARLLGGEVSIDGGSQKDGSLRFGIQGQASGEALRQAAELGPLAQLASAMKGQTAYRFQLALAGGANGGGSEVSFASNLQGMALDLPAPLRKEADAALPLRWLQVPIAAGRDEIRVELGASSAPLLQAQVQRDTTTGRALRGAIAVQDKLPALPAGGIAVQLQAASLDLDAWQAQVARWARQARPDTRTDGAPAAAPAASPDFSWLPQQVNLRSRQLRLDGRQLSGVAAQISRNPDASIWRLQLDAEQLAGLVELRGVQFTAPAEVAEVHARLSRLSLPRQDADTMSARATELLDREGGASFPALDIVVDDFELKGKRLGRLELQARVPDRSSGARDWQLDRVEIKSPDATLHGHGSWAAPRPGSPRRTELELQLDIADAGRLLARLGQPATLRSGKGSMSGHISWDGSPLAFNYPSLGGELKLQLDSGTFLKAEPGVARLLGVLSLQSLPRRLLLDFRDVFADGFVFDGVTADVHLANGVARSDNIRIRGVQAAVLVDGSSDLAAETQVLRVVVVPEINAGGASLAYAAINPAVALTTFLAQLIFSRPMAAANTREFHITGSWSEPKVERIERIAEAARAAASAASAPSTPASAPAP</sequence>
<keyword evidence="1" id="KW-1133">Transmembrane helix</keyword>
<evidence type="ECO:0000313" key="4">
    <source>
        <dbReference type="Proteomes" id="UP001495147"/>
    </source>
</evidence>
<dbReference type="PANTHER" id="PTHR38690">
    <property type="entry name" value="PROTEASE-RELATED"/>
    <property type="match status" value="1"/>
</dbReference>
<reference evidence="3 4" key="1">
    <citation type="submission" date="2024-05" db="EMBL/GenBank/DDBJ databases">
        <title>Roseateles sp. DJS-2-20 16S ribosomal RNA gene Genome sequencing and assembly.</title>
        <authorList>
            <person name="Woo H."/>
        </authorList>
    </citation>
    <scope>NUCLEOTIDE SEQUENCE [LARGE SCALE GENOMIC DNA]</scope>
    <source>
        <strain evidence="3 4">DJS-2-20</strain>
    </source>
</reference>
<keyword evidence="4" id="KW-1185">Reference proteome</keyword>
<dbReference type="Pfam" id="PF13116">
    <property type="entry name" value="YhdP"/>
    <property type="match status" value="1"/>
</dbReference>
<organism evidence="3 4">
    <name type="scientific">Roseateles paludis</name>
    <dbReference type="NCBI Taxonomy" id="3145238"/>
    <lineage>
        <taxon>Bacteria</taxon>
        <taxon>Pseudomonadati</taxon>
        <taxon>Pseudomonadota</taxon>
        <taxon>Betaproteobacteria</taxon>
        <taxon>Burkholderiales</taxon>
        <taxon>Sphaerotilaceae</taxon>
        <taxon>Roseateles</taxon>
    </lineage>
</organism>
<dbReference type="PANTHER" id="PTHR38690:SF1">
    <property type="entry name" value="PROTEASE"/>
    <property type="match status" value="1"/>
</dbReference>
<dbReference type="RefSeq" id="WP_347703094.1">
    <property type="nucleotide sequence ID" value="NZ_JBDPZD010000001.1"/>
</dbReference>
<dbReference type="Proteomes" id="UP001495147">
    <property type="component" value="Unassembled WGS sequence"/>
</dbReference>
<accession>A0ABV0FZ78</accession>
<feature type="domain" description="YhdP central" evidence="2">
    <location>
        <begin position="8"/>
        <end position="1348"/>
    </location>
</feature>
<keyword evidence="1" id="KW-0812">Transmembrane</keyword>
<evidence type="ECO:0000256" key="1">
    <source>
        <dbReference type="SAM" id="Phobius"/>
    </source>
</evidence>
<gene>
    <name evidence="3" type="ORF">ABDJ85_02220</name>
</gene>
<evidence type="ECO:0000259" key="2">
    <source>
        <dbReference type="Pfam" id="PF13116"/>
    </source>
</evidence>
<name>A0ABV0FZ78_9BURK</name>
<evidence type="ECO:0000313" key="3">
    <source>
        <dbReference type="EMBL" id="MEO3690262.1"/>
    </source>
</evidence>
<proteinExistence type="predicted"/>
<dbReference type="InterPro" id="IPR011836">
    <property type="entry name" value="YhdP"/>
</dbReference>
<protein>
    <submittedName>
        <fullName evidence="3">YhdP family protein</fullName>
    </submittedName>
</protein>
<dbReference type="EMBL" id="JBDPZD010000001">
    <property type="protein sequence ID" value="MEO3690262.1"/>
    <property type="molecule type" value="Genomic_DNA"/>
</dbReference>
<comment type="caution">
    <text evidence="3">The sequence shown here is derived from an EMBL/GenBank/DDBJ whole genome shotgun (WGS) entry which is preliminary data.</text>
</comment>
<dbReference type="InterPro" id="IPR025263">
    <property type="entry name" value="YhdP_central"/>
</dbReference>
<dbReference type="NCBIfam" id="TIGR02099">
    <property type="entry name" value="YhdP family protein"/>
    <property type="match status" value="1"/>
</dbReference>
<feature type="transmembrane region" description="Helical" evidence="1">
    <location>
        <begin position="18"/>
        <end position="38"/>
    </location>
</feature>